<name>A0A5J4TW93_9EUKA</name>
<dbReference type="Gene3D" id="2.130.10.10">
    <property type="entry name" value="YVTN repeat-like/Quinoprotein amine dehydrogenase"/>
    <property type="match status" value="1"/>
</dbReference>
<evidence type="ECO:0000256" key="1">
    <source>
        <dbReference type="PROSITE-ProRule" id="PRU00221"/>
    </source>
</evidence>
<gene>
    <name evidence="2" type="ORF">EZS28_042301</name>
</gene>
<keyword evidence="1" id="KW-0853">WD repeat</keyword>
<accession>A0A5J4TW93</accession>
<organism evidence="2 3">
    <name type="scientific">Streblomastix strix</name>
    <dbReference type="NCBI Taxonomy" id="222440"/>
    <lineage>
        <taxon>Eukaryota</taxon>
        <taxon>Metamonada</taxon>
        <taxon>Preaxostyla</taxon>
        <taxon>Oxymonadida</taxon>
        <taxon>Streblomastigidae</taxon>
        <taxon>Streblomastix</taxon>
    </lineage>
</organism>
<reference evidence="2 3" key="1">
    <citation type="submission" date="2019-03" db="EMBL/GenBank/DDBJ databases">
        <title>Single cell metagenomics reveals metabolic interactions within the superorganism composed of flagellate Streblomastix strix and complex community of Bacteroidetes bacteria on its surface.</title>
        <authorList>
            <person name="Treitli S.C."/>
            <person name="Kolisko M."/>
            <person name="Husnik F."/>
            <person name="Keeling P."/>
            <person name="Hampl V."/>
        </authorList>
    </citation>
    <scope>NUCLEOTIDE SEQUENCE [LARGE SCALE GENOMIC DNA]</scope>
    <source>
        <strain evidence="2">ST1C</strain>
    </source>
</reference>
<feature type="repeat" description="WD" evidence="1">
    <location>
        <begin position="13"/>
        <end position="42"/>
    </location>
</feature>
<dbReference type="EMBL" id="SNRW01024563">
    <property type="protein sequence ID" value="KAA6362173.1"/>
    <property type="molecule type" value="Genomic_DNA"/>
</dbReference>
<evidence type="ECO:0000313" key="3">
    <source>
        <dbReference type="Proteomes" id="UP000324800"/>
    </source>
</evidence>
<dbReference type="Proteomes" id="UP000324800">
    <property type="component" value="Unassembled WGS sequence"/>
</dbReference>
<dbReference type="PROSITE" id="PS50082">
    <property type="entry name" value="WD_REPEATS_2"/>
    <property type="match status" value="1"/>
</dbReference>
<dbReference type="OrthoDB" id="239865at2759"/>
<protein>
    <submittedName>
        <fullName evidence="2">Uncharacterized protein</fullName>
    </submittedName>
</protein>
<dbReference type="SUPFAM" id="SSF50978">
    <property type="entry name" value="WD40 repeat-like"/>
    <property type="match status" value="1"/>
</dbReference>
<dbReference type="InterPro" id="IPR001680">
    <property type="entry name" value="WD40_rpt"/>
</dbReference>
<proteinExistence type="predicted"/>
<dbReference type="AlphaFoldDB" id="A0A5J4TW93"/>
<comment type="caution">
    <text evidence="2">The sequence shown here is derived from an EMBL/GenBank/DDBJ whole genome shotgun (WGS) entry which is preliminary data.</text>
</comment>
<dbReference type="InterPro" id="IPR015943">
    <property type="entry name" value="WD40/YVTN_repeat-like_dom_sf"/>
</dbReference>
<dbReference type="InterPro" id="IPR036322">
    <property type="entry name" value="WD40_repeat_dom_sf"/>
</dbReference>
<sequence>MRISEYIMALACFNKSSDLFAASTPDRSIKVWDTITGKLRRTLRIANAARDWTCLKWIDSQSEGNV</sequence>
<evidence type="ECO:0000313" key="2">
    <source>
        <dbReference type="EMBL" id="KAA6362173.1"/>
    </source>
</evidence>